<dbReference type="PANTHER" id="PTHR20766">
    <property type="entry name" value="LARGE NEUTRAL AMINO ACIDS TRANSPORTER SMALL SUBUNIT 4-LIKE ISOFORM X1"/>
    <property type="match status" value="1"/>
</dbReference>
<sequence length="242" mass="26852">MALFKPCCCVLPAPGTGPPLQHSLLSAPFILHMISDCLLLSWLHFYISSLNLHLQSITENHKTADFYSSLFGALQMLGLFTAPLISWLLQTARNSQTGSETSRTRCKSQSSIERLVVVYTLRILAVIGFGVSCLVPSLGLQVLGFVLHVLVRSSMFLVTFSLFNTWFPERHYGALLGIYIFLSSLLTLSQHPLFLLLTGPLNRDPYWIHSAFFASSLSAISVPLTLCIKKRMLSHTPLPSRG</sequence>
<name>A0AAD1SRE7_PELCU</name>
<evidence type="ECO:0000256" key="7">
    <source>
        <dbReference type="SAM" id="Phobius"/>
    </source>
</evidence>
<dbReference type="PANTHER" id="PTHR20766:SF8">
    <property type="entry name" value="LARGE NEUTRAL AMINO ACIDS TRANSPORTER SMALL SUBUNIT 4-LIKE"/>
    <property type="match status" value="1"/>
</dbReference>
<dbReference type="GO" id="GO:0015179">
    <property type="term" value="F:L-amino acid transmembrane transporter activity"/>
    <property type="evidence" value="ECO:0007669"/>
    <property type="project" value="TreeGrafter"/>
</dbReference>
<feature type="transmembrane region" description="Helical" evidence="7">
    <location>
        <begin position="29"/>
        <end position="47"/>
    </location>
</feature>
<gene>
    <name evidence="8" type="ORF">PECUL_23A037210</name>
</gene>
<keyword evidence="3 7" id="KW-0812">Transmembrane</keyword>
<dbReference type="InterPro" id="IPR036259">
    <property type="entry name" value="MFS_trans_sf"/>
</dbReference>
<dbReference type="AlphaFoldDB" id="A0AAD1SRE7"/>
<feature type="transmembrane region" description="Helical" evidence="7">
    <location>
        <begin position="115"/>
        <end position="139"/>
    </location>
</feature>
<organism evidence="8 9">
    <name type="scientific">Pelobates cultripes</name>
    <name type="common">Western spadefoot toad</name>
    <dbReference type="NCBI Taxonomy" id="61616"/>
    <lineage>
        <taxon>Eukaryota</taxon>
        <taxon>Metazoa</taxon>
        <taxon>Chordata</taxon>
        <taxon>Craniata</taxon>
        <taxon>Vertebrata</taxon>
        <taxon>Euteleostomi</taxon>
        <taxon>Amphibia</taxon>
        <taxon>Batrachia</taxon>
        <taxon>Anura</taxon>
        <taxon>Pelobatoidea</taxon>
        <taxon>Pelobatidae</taxon>
        <taxon>Pelobates</taxon>
    </lineage>
</organism>
<protein>
    <submittedName>
        <fullName evidence="8">Uncharacterized protein</fullName>
    </submittedName>
</protein>
<dbReference type="SUPFAM" id="SSF103473">
    <property type="entry name" value="MFS general substrate transporter"/>
    <property type="match status" value="1"/>
</dbReference>
<comment type="subcellular location">
    <subcellularLocation>
        <location evidence="1">Cell membrane</location>
        <topology evidence="1">Multi-pass membrane protein</topology>
    </subcellularLocation>
</comment>
<evidence type="ECO:0000256" key="4">
    <source>
        <dbReference type="ARBA" id="ARBA00022989"/>
    </source>
</evidence>
<keyword evidence="5 7" id="KW-0472">Membrane</keyword>
<dbReference type="EMBL" id="OW240918">
    <property type="protein sequence ID" value="CAH2308148.1"/>
    <property type="molecule type" value="Genomic_DNA"/>
</dbReference>
<feature type="transmembrane region" description="Helical" evidence="7">
    <location>
        <begin position="174"/>
        <end position="194"/>
    </location>
</feature>
<keyword evidence="9" id="KW-1185">Reference proteome</keyword>
<accession>A0AAD1SRE7</accession>
<feature type="transmembrane region" description="Helical" evidence="7">
    <location>
        <begin position="206"/>
        <end position="228"/>
    </location>
</feature>
<evidence type="ECO:0000256" key="1">
    <source>
        <dbReference type="ARBA" id="ARBA00004651"/>
    </source>
</evidence>
<evidence type="ECO:0000256" key="2">
    <source>
        <dbReference type="ARBA" id="ARBA00022475"/>
    </source>
</evidence>
<keyword evidence="6" id="KW-0325">Glycoprotein</keyword>
<evidence type="ECO:0000256" key="5">
    <source>
        <dbReference type="ARBA" id="ARBA00023136"/>
    </source>
</evidence>
<feature type="transmembrane region" description="Helical" evidence="7">
    <location>
        <begin position="145"/>
        <end position="167"/>
    </location>
</feature>
<feature type="transmembrane region" description="Helical" evidence="7">
    <location>
        <begin position="67"/>
        <end position="89"/>
    </location>
</feature>
<keyword evidence="2" id="KW-1003">Cell membrane</keyword>
<dbReference type="GO" id="GO:0015175">
    <property type="term" value="F:neutral L-amino acid transmembrane transporter activity"/>
    <property type="evidence" value="ECO:0007669"/>
    <property type="project" value="TreeGrafter"/>
</dbReference>
<reference evidence="8" key="1">
    <citation type="submission" date="2022-03" db="EMBL/GenBank/DDBJ databases">
        <authorList>
            <person name="Alioto T."/>
            <person name="Alioto T."/>
            <person name="Gomez Garrido J."/>
        </authorList>
    </citation>
    <scope>NUCLEOTIDE SEQUENCE</scope>
</reference>
<evidence type="ECO:0000313" key="8">
    <source>
        <dbReference type="EMBL" id="CAH2308148.1"/>
    </source>
</evidence>
<proteinExistence type="predicted"/>
<evidence type="ECO:0000256" key="6">
    <source>
        <dbReference type="ARBA" id="ARBA00023180"/>
    </source>
</evidence>
<evidence type="ECO:0000313" key="9">
    <source>
        <dbReference type="Proteomes" id="UP001295444"/>
    </source>
</evidence>
<keyword evidence="4 7" id="KW-1133">Transmembrane helix</keyword>
<dbReference type="GO" id="GO:0005886">
    <property type="term" value="C:plasma membrane"/>
    <property type="evidence" value="ECO:0007669"/>
    <property type="project" value="UniProtKB-SubCell"/>
</dbReference>
<evidence type="ECO:0000256" key="3">
    <source>
        <dbReference type="ARBA" id="ARBA00022692"/>
    </source>
</evidence>
<dbReference type="Proteomes" id="UP001295444">
    <property type="component" value="Chromosome 07"/>
</dbReference>